<comment type="caution">
    <text evidence="4">The sequence shown here is derived from an EMBL/GenBank/DDBJ whole genome shotgun (WGS) entry which is preliminary data.</text>
</comment>
<feature type="coiled-coil region" evidence="3">
    <location>
        <begin position="121"/>
        <end position="148"/>
    </location>
</feature>
<dbReference type="PANTHER" id="PTHR32347">
    <property type="entry name" value="EFFLUX SYSTEM COMPONENT YKNX-RELATED"/>
    <property type="match status" value="1"/>
</dbReference>
<accession>A0A9X9X4T9</accession>
<dbReference type="AlphaFoldDB" id="A0A9X9X4T9"/>
<reference evidence="4" key="1">
    <citation type="submission" date="2020-01" db="EMBL/GenBank/DDBJ databases">
        <authorList>
            <person name="Rat A."/>
        </authorList>
    </citation>
    <scope>NUCLEOTIDE SEQUENCE</scope>
    <source>
        <strain evidence="4">LMG 31231</strain>
    </source>
</reference>
<dbReference type="SUPFAM" id="SSF111369">
    <property type="entry name" value="HlyD-like secretion proteins"/>
    <property type="match status" value="1"/>
</dbReference>
<reference evidence="4" key="2">
    <citation type="journal article" date="2021" name="Syst. Appl. Microbiol.">
        <title>Roseomonas hellenica sp. nov., isolated from roots of wild-growing Alkanna tinctoria.</title>
        <authorList>
            <person name="Rat A."/>
            <person name="Naranjo H.D."/>
            <person name="Lebbe L."/>
            <person name="Cnockaert M."/>
            <person name="Krigas N."/>
            <person name="Grigoriadou K."/>
            <person name="Maloupa E."/>
            <person name="Willems A."/>
        </authorList>
    </citation>
    <scope>NUCLEOTIDE SEQUENCE</scope>
    <source>
        <strain evidence="4">LMG 31231</strain>
    </source>
</reference>
<dbReference type="GO" id="GO:0030313">
    <property type="term" value="C:cell envelope"/>
    <property type="evidence" value="ECO:0007669"/>
    <property type="project" value="UniProtKB-SubCell"/>
</dbReference>
<evidence type="ECO:0000313" key="4">
    <source>
        <dbReference type="EMBL" id="MBR0674418.1"/>
    </source>
</evidence>
<evidence type="ECO:0008006" key="6">
    <source>
        <dbReference type="Google" id="ProtNLM"/>
    </source>
</evidence>
<organism evidence="4 5">
    <name type="scientific">Neoroseomonas soli</name>
    <dbReference type="NCBI Taxonomy" id="1081025"/>
    <lineage>
        <taxon>Bacteria</taxon>
        <taxon>Pseudomonadati</taxon>
        <taxon>Pseudomonadota</taxon>
        <taxon>Alphaproteobacteria</taxon>
        <taxon>Acetobacterales</taxon>
        <taxon>Acetobacteraceae</taxon>
        <taxon>Neoroseomonas</taxon>
    </lineage>
</organism>
<dbReference type="PANTHER" id="PTHR32347:SF14">
    <property type="entry name" value="EFFLUX SYSTEM COMPONENT YKNX-RELATED"/>
    <property type="match status" value="1"/>
</dbReference>
<dbReference type="EMBL" id="JAAEDM010000155">
    <property type="protein sequence ID" value="MBR0674418.1"/>
    <property type="molecule type" value="Genomic_DNA"/>
</dbReference>
<protein>
    <recommendedName>
        <fullName evidence="6">Biotin/lipoyl-binding protein</fullName>
    </recommendedName>
</protein>
<comment type="subcellular location">
    <subcellularLocation>
        <location evidence="1">Cell envelope</location>
    </subcellularLocation>
</comment>
<feature type="non-terminal residue" evidence="4">
    <location>
        <position position="157"/>
    </location>
</feature>
<proteinExistence type="predicted"/>
<dbReference type="Proteomes" id="UP001138751">
    <property type="component" value="Unassembled WGS sequence"/>
</dbReference>
<dbReference type="InterPro" id="IPR050465">
    <property type="entry name" value="UPF0194_transport"/>
</dbReference>
<gene>
    <name evidence="4" type="ORF">GXW76_24850</name>
</gene>
<keyword evidence="2 3" id="KW-0175">Coiled coil</keyword>
<evidence type="ECO:0000256" key="1">
    <source>
        <dbReference type="ARBA" id="ARBA00004196"/>
    </source>
</evidence>
<sequence length="157" mass="16024">MRKTIAATGLLLLLAGGWWWAGMPGLSLIPGGNASNAALPRLRTATADRGSITAVVAATGTVNPVTLVQVGSQLSGQIRELFADFNTRVAENQPIARLDTATIEARRAAAEADVLAAAAQIAVTRAQAEKAAADAAQARAQIEASRAAILGAEATAR</sequence>
<evidence type="ECO:0000256" key="2">
    <source>
        <dbReference type="ARBA" id="ARBA00023054"/>
    </source>
</evidence>
<evidence type="ECO:0000256" key="3">
    <source>
        <dbReference type="SAM" id="Coils"/>
    </source>
</evidence>
<evidence type="ECO:0000313" key="5">
    <source>
        <dbReference type="Proteomes" id="UP001138751"/>
    </source>
</evidence>
<name>A0A9X9X4T9_9PROT</name>
<dbReference type="Gene3D" id="2.40.50.100">
    <property type="match status" value="1"/>
</dbReference>
<keyword evidence="5" id="KW-1185">Reference proteome</keyword>